<dbReference type="EMBL" id="BMNE01000004">
    <property type="protein sequence ID" value="GGN84361.1"/>
    <property type="molecule type" value="Genomic_DNA"/>
</dbReference>
<evidence type="ECO:0000313" key="1">
    <source>
        <dbReference type="EMBL" id="GGN84361.1"/>
    </source>
</evidence>
<dbReference type="InterPro" id="IPR010310">
    <property type="entry name" value="T7SS_ESAT-6-like"/>
</dbReference>
<dbReference type="Proteomes" id="UP000658127">
    <property type="component" value="Unassembled WGS sequence"/>
</dbReference>
<gene>
    <name evidence="1" type="ORF">GCM10011610_37600</name>
</gene>
<sequence>MSVVPDEVSAVGKYVYGLAETLRAALDSASGDVEALLSGGWLGDLADEFGTGWTETSSGGRQICTALTGMAEKLGVTADTFQSQDVSNQFSLNMIGLDLSEL</sequence>
<proteinExistence type="predicted"/>
<accession>A0ABQ2KIX2</accession>
<dbReference type="RefSeq" id="WP_229739936.1">
    <property type="nucleotide sequence ID" value="NZ_BMNE01000004.1"/>
</dbReference>
<dbReference type="SUPFAM" id="SSF140453">
    <property type="entry name" value="EsxAB dimer-like"/>
    <property type="match status" value="1"/>
</dbReference>
<evidence type="ECO:0008006" key="3">
    <source>
        <dbReference type="Google" id="ProtNLM"/>
    </source>
</evidence>
<name>A0ABQ2KIX2_9NOCA</name>
<reference evidence="2" key="1">
    <citation type="journal article" date="2019" name="Int. J. Syst. Evol. Microbiol.">
        <title>The Global Catalogue of Microorganisms (GCM) 10K type strain sequencing project: providing services to taxonomists for standard genome sequencing and annotation.</title>
        <authorList>
            <consortium name="The Broad Institute Genomics Platform"/>
            <consortium name="The Broad Institute Genome Sequencing Center for Infectious Disease"/>
            <person name="Wu L."/>
            <person name="Ma J."/>
        </authorList>
    </citation>
    <scope>NUCLEOTIDE SEQUENCE [LARGE SCALE GENOMIC DNA]</scope>
    <source>
        <strain evidence="2">CGMCC 4.7329</strain>
    </source>
</reference>
<keyword evidence="2" id="KW-1185">Reference proteome</keyword>
<evidence type="ECO:0000313" key="2">
    <source>
        <dbReference type="Proteomes" id="UP000658127"/>
    </source>
</evidence>
<dbReference type="Pfam" id="PF06013">
    <property type="entry name" value="WXG100"/>
    <property type="match status" value="1"/>
</dbReference>
<protein>
    <recommendedName>
        <fullName evidence="3">WXG100 family type VII secretion target</fullName>
    </recommendedName>
</protein>
<comment type="caution">
    <text evidence="1">The sequence shown here is derived from an EMBL/GenBank/DDBJ whole genome shotgun (WGS) entry which is preliminary data.</text>
</comment>
<dbReference type="InterPro" id="IPR036689">
    <property type="entry name" value="ESAT-6-like_sf"/>
</dbReference>
<organism evidence="1 2">
    <name type="scientific">Nocardia rhizosphaerihabitans</name>
    <dbReference type="NCBI Taxonomy" id="1691570"/>
    <lineage>
        <taxon>Bacteria</taxon>
        <taxon>Bacillati</taxon>
        <taxon>Actinomycetota</taxon>
        <taxon>Actinomycetes</taxon>
        <taxon>Mycobacteriales</taxon>
        <taxon>Nocardiaceae</taxon>
        <taxon>Nocardia</taxon>
    </lineage>
</organism>
<dbReference type="Gene3D" id="1.10.287.1060">
    <property type="entry name" value="ESAT-6-like"/>
    <property type="match status" value="1"/>
</dbReference>